<organism evidence="2">
    <name type="scientific">Aureoumbra lagunensis</name>
    <dbReference type="NCBI Taxonomy" id="44058"/>
    <lineage>
        <taxon>Eukaryota</taxon>
        <taxon>Sar</taxon>
        <taxon>Stramenopiles</taxon>
        <taxon>Ochrophyta</taxon>
        <taxon>Pelagophyceae</taxon>
        <taxon>Pelagomonadales</taxon>
        <taxon>Aureoumbra</taxon>
    </lineage>
</organism>
<name>A0A7S3JPN1_9STRA</name>
<protein>
    <submittedName>
        <fullName evidence="2">Uncharacterized protein</fullName>
    </submittedName>
</protein>
<feature type="compositionally biased region" description="Basic and acidic residues" evidence="1">
    <location>
        <begin position="238"/>
        <end position="247"/>
    </location>
</feature>
<evidence type="ECO:0000313" key="2">
    <source>
        <dbReference type="EMBL" id="CAE0359393.1"/>
    </source>
</evidence>
<reference evidence="2" key="1">
    <citation type="submission" date="2021-01" db="EMBL/GenBank/DDBJ databases">
        <authorList>
            <person name="Corre E."/>
            <person name="Pelletier E."/>
            <person name="Niang G."/>
            <person name="Scheremetjew M."/>
            <person name="Finn R."/>
            <person name="Kale V."/>
            <person name="Holt S."/>
            <person name="Cochrane G."/>
            <person name="Meng A."/>
            <person name="Brown T."/>
            <person name="Cohen L."/>
        </authorList>
    </citation>
    <scope>NUCLEOTIDE SEQUENCE</scope>
    <source>
        <strain evidence="2">CCMP1510</strain>
    </source>
</reference>
<sequence length="458" mass="46274">MQHVVAVDPDCTGLESVGNADGGVEVLGVDGGSETVSGVVGKVDDLGLVLELGNSADGAENLLLHDLHVGADVGEDGGLDEVTLVTEALTTDLDGGTLVLTGLDVAHDTVVLELRDLGTLEGLLVEWVTDLVLLSSLLEGSEELVVDGLLDEDTGTGTAALAVVVVDTEVDPVNGLLDVGILEDDVGGLATKLEGDLLEVGRSSSLHDLSADDSGTSEGDLVNVHVGGEGGTGSLAVTRDKVEDTGRETGLLDELGEDESGERSLLSSLHDDSVTSGQSRSDLPCQHEKGEVPRDNLTADTDRLGSGVVEHIGSNINCLALDLVGPTTVVSEAANNGTDIATGVGDGLSVVERLNSGEEVEVLLGEVGKLEEEVASGLGSSLPPLAVEGLAGSSDSQVDILLGTLTDGGDDLLSGGVDNLELSLVDTLNPLAVDEEANGLLVGTSNGGGQLDGESHCV</sequence>
<dbReference type="AlphaFoldDB" id="A0A7S3JPN1"/>
<accession>A0A7S3JPN1</accession>
<evidence type="ECO:0000256" key="1">
    <source>
        <dbReference type="SAM" id="MobiDB-lite"/>
    </source>
</evidence>
<gene>
    <name evidence="2" type="ORF">ALAG00032_LOCUS121</name>
</gene>
<feature type="region of interest" description="Disordered" evidence="1">
    <location>
        <begin position="208"/>
        <end position="298"/>
    </location>
</feature>
<dbReference type="EMBL" id="HBIJ01000156">
    <property type="protein sequence ID" value="CAE0359393.1"/>
    <property type="molecule type" value="Transcribed_RNA"/>
</dbReference>
<feature type="compositionally biased region" description="Basic and acidic residues" evidence="1">
    <location>
        <begin position="285"/>
        <end position="294"/>
    </location>
</feature>
<proteinExistence type="predicted"/>